<feature type="domain" description="D-isomer specific 2-hydroxyacid dehydrogenase NAD-binding" evidence="5">
    <location>
        <begin position="109"/>
        <end position="287"/>
    </location>
</feature>
<evidence type="ECO:0000313" key="6">
    <source>
        <dbReference type="EMBL" id="MCG2617515.1"/>
    </source>
</evidence>
<organism evidence="6 7">
    <name type="scientific">Terrimonas ginsenosidimutans</name>
    <dbReference type="NCBI Taxonomy" id="2908004"/>
    <lineage>
        <taxon>Bacteria</taxon>
        <taxon>Pseudomonadati</taxon>
        <taxon>Bacteroidota</taxon>
        <taxon>Chitinophagia</taxon>
        <taxon>Chitinophagales</taxon>
        <taxon>Chitinophagaceae</taxon>
        <taxon>Terrimonas</taxon>
    </lineage>
</organism>
<dbReference type="InterPro" id="IPR006140">
    <property type="entry name" value="D-isomer_DH_NAD-bd"/>
</dbReference>
<dbReference type="Proteomes" id="UP001165367">
    <property type="component" value="Unassembled WGS sequence"/>
</dbReference>
<evidence type="ECO:0000313" key="7">
    <source>
        <dbReference type="Proteomes" id="UP001165367"/>
    </source>
</evidence>
<dbReference type="InterPro" id="IPR029752">
    <property type="entry name" value="D-isomer_DH_CS1"/>
</dbReference>
<dbReference type="SUPFAM" id="SSF52283">
    <property type="entry name" value="Formate/glycerate dehydrogenase catalytic domain-like"/>
    <property type="match status" value="1"/>
</dbReference>
<proteinExistence type="inferred from homology"/>
<evidence type="ECO:0000259" key="4">
    <source>
        <dbReference type="Pfam" id="PF00389"/>
    </source>
</evidence>
<dbReference type="Pfam" id="PF00389">
    <property type="entry name" value="2-Hacid_dh"/>
    <property type="match status" value="1"/>
</dbReference>
<dbReference type="Pfam" id="PF02826">
    <property type="entry name" value="2-Hacid_dh_C"/>
    <property type="match status" value="1"/>
</dbReference>
<protein>
    <submittedName>
        <fullName evidence="6">D-glycerate dehydrogenase</fullName>
    </submittedName>
</protein>
<gene>
    <name evidence="6" type="ORF">LZZ85_24665</name>
</gene>
<dbReference type="EMBL" id="JAKLTR010000022">
    <property type="protein sequence ID" value="MCG2617515.1"/>
    <property type="molecule type" value="Genomic_DNA"/>
</dbReference>
<dbReference type="InterPro" id="IPR050223">
    <property type="entry name" value="D-isomer_2-hydroxyacid_DH"/>
</dbReference>
<name>A0ABS9KYU5_9BACT</name>
<accession>A0ABS9KYU5</accession>
<dbReference type="PROSITE" id="PS00065">
    <property type="entry name" value="D_2_HYDROXYACID_DH_1"/>
    <property type="match status" value="1"/>
</dbReference>
<feature type="domain" description="D-isomer specific 2-hydroxyacid dehydrogenase catalytic" evidence="4">
    <location>
        <begin position="3"/>
        <end position="319"/>
    </location>
</feature>
<dbReference type="PANTHER" id="PTHR10996">
    <property type="entry name" value="2-HYDROXYACID DEHYDROGENASE-RELATED"/>
    <property type="match status" value="1"/>
</dbReference>
<keyword evidence="2 3" id="KW-0560">Oxidoreductase</keyword>
<reference evidence="6" key="1">
    <citation type="submission" date="2022-01" db="EMBL/GenBank/DDBJ databases">
        <authorList>
            <person name="Jo J.-H."/>
            <person name="Im W.-T."/>
        </authorList>
    </citation>
    <scope>NUCLEOTIDE SEQUENCE</scope>
    <source>
        <strain evidence="6">NA20</strain>
    </source>
</reference>
<dbReference type="CDD" id="cd05301">
    <property type="entry name" value="GDH"/>
    <property type="match status" value="1"/>
</dbReference>
<evidence type="ECO:0000256" key="2">
    <source>
        <dbReference type="ARBA" id="ARBA00023002"/>
    </source>
</evidence>
<comment type="caution">
    <text evidence="6">The sequence shown here is derived from an EMBL/GenBank/DDBJ whole genome shotgun (WGS) entry which is preliminary data.</text>
</comment>
<keyword evidence="7" id="KW-1185">Reference proteome</keyword>
<dbReference type="PANTHER" id="PTHR10996:SF257">
    <property type="entry name" value="GLYOXYLATE REDUCTASE 1"/>
    <property type="match status" value="1"/>
</dbReference>
<comment type="similarity">
    <text evidence="1 3">Belongs to the D-isomer specific 2-hydroxyacid dehydrogenase family.</text>
</comment>
<dbReference type="InterPro" id="IPR036291">
    <property type="entry name" value="NAD(P)-bd_dom_sf"/>
</dbReference>
<dbReference type="InterPro" id="IPR006139">
    <property type="entry name" value="D-isomer_2_OHA_DH_cat_dom"/>
</dbReference>
<evidence type="ECO:0000256" key="1">
    <source>
        <dbReference type="ARBA" id="ARBA00005854"/>
    </source>
</evidence>
<dbReference type="Gene3D" id="3.40.50.720">
    <property type="entry name" value="NAD(P)-binding Rossmann-like Domain"/>
    <property type="match status" value="2"/>
</dbReference>
<dbReference type="SUPFAM" id="SSF51735">
    <property type="entry name" value="NAD(P)-binding Rossmann-fold domains"/>
    <property type="match status" value="1"/>
</dbReference>
<evidence type="ECO:0000256" key="3">
    <source>
        <dbReference type="RuleBase" id="RU003719"/>
    </source>
</evidence>
<evidence type="ECO:0000259" key="5">
    <source>
        <dbReference type="Pfam" id="PF02826"/>
    </source>
</evidence>
<dbReference type="RefSeq" id="WP_237876287.1">
    <property type="nucleotide sequence ID" value="NZ_JAKLTR010000022.1"/>
</dbReference>
<sequence>MKVFISRAIPEIATELMEKAGLTVTQFPDRRNMSRRELIDACLQHDALLSVGHEHLDKEFLEACSHLKVISLYSVGFDKIDVAEATRLGIPVGNTPGVLSAATADTAFLLMLAASRKAFYQHKKILNGQWNYYDPTADLGIELYGKTIGIFGLGKIGFEMAKRCKGAYDMKVIYHNRSANPEAERELGATWVSFEELLSQSDVLSVHTALTPETKDKFDKTAFSKMRSNAIFVNTARGGIHNEAALKDALESGTIWGAGLDVTNPEPMAADNPLLQLPNTAILPHIGSATVEAREGMARRAAENVIAGLKGDSLPYPVNPEVKVR</sequence>